<dbReference type="PANTHER" id="PTHR37490:SF3">
    <property type="entry name" value="DUF3431 DOMAIN CONTAINING PROTEIN"/>
    <property type="match status" value="1"/>
</dbReference>
<sequence length="309" mass="35192">MLWRASFRSVSPAAIGVPQNPRPTSISKAFVVASRAKDDISWVRKHLSGWDVKRFIVDSSFAQYTVPENKGREAMVYLTYIIDAYDKLPDVTVFMHSSRYQWHNDDPLYDGVPLLQNLQLPYIISQGYANLRCVWTLGCPSELKLDQQGNSDPEAEQSTQSTYPQAFRELFPGEQVPDVVGVACCAQFAVTRDKILERPIEDYKRYRQWLLDTPLDDDISGRILEYSWHIIFGKPHVYCPNAKQCYCNTFGLCNLDCDGEDKCGERWPFPPYSTLPQGWPTVGWDGKSRDQGVLANLRQVAMSSENQSA</sequence>
<dbReference type="PANTHER" id="PTHR37490">
    <property type="entry name" value="EXPRESSED PROTEIN"/>
    <property type="match status" value="1"/>
</dbReference>
<keyword evidence="2" id="KW-1185">Reference proteome</keyword>
<dbReference type="AlphaFoldDB" id="A0A2T3AVY5"/>
<dbReference type="Proteomes" id="UP000241818">
    <property type="component" value="Unassembled WGS sequence"/>
</dbReference>
<evidence type="ECO:0000313" key="2">
    <source>
        <dbReference type="Proteomes" id="UP000241818"/>
    </source>
</evidence>
<dbReference type="GeneID" id="36570887"/>
<dbReference type="Pfam" id="PF11913">
    <property type="entry name" value="DUF3431"/>
    <property type="match status" value="1"/>
</dbReference>
<dbReference type="InterPro" id="IPR021838">
    <property type="entry name" value="DUF3431"/>
</dbReference>
<protein>
    <submittedName>
        <fullName evidence="1">Uncharacterized protein</fullName>
    </submittedName>
</protein>
<accession>A0A2T3AVY5</accession>
<reference evidence="1 2" key="1">
    <citation type="journal article" date="2018" name="New Phytol.">
        <title>Comparative genomics and transcriptomics depict ericoid mycorrhizal fungi as versatile saprotrophs and plant mutualists.</title>
        <authorList>
            <person name="Martino E."/>
            <person name="Morin E."/>
            <person name="Grelet G.A."/>
            <person name="Kuo A."/>
            <person name="Kohler A."/>
            <person name="Daghino S."/>
            <person name="Barry K.W."/>
            <person name="Cichocki N."/>
            <person name="Clum A."/>
            <person name="Dockter R.B."/>
            <person name="Hainaut M."/>
            <person name="Kuo R.C."/>
            <person name="LaButti K."/>
            <person name="Lindahl B.D."/>
            <person name="Lindquist E.A."/>
            <person name="Lipzen A."/>
            <person name="Khouja H.R."/>
            <person name="Magnuson J."/>
            <person name="Murat C."/>
            <person name="Ohm R.A."/>
            <person name="Singer S.W."/>
            <person name="Spatafora J.W."/>
            <person name="Wang M."/>
            <person name="Veneault-Fourrey C."/>
            <person name="Henrissat B."/>
            <person name="Grigoriev I.V."/>
            <person name="Martin F.M."/>
            <person name="Perotto S."/>
        </authorList>
    </citation>
    <scope>NUCLEOTIDE SEQUENCE [LARGE SCALE GENOMIC DNA]</scope>
    <source>
        <strain evidence="1 2">ATCC 22711</strain>
    </source>
</reference>
<gene>
    <name evidence="1" type="ORF">M430DRAFT_143203</name>
</gene>
<dbReference type="RefSeq" id="XP_024718826.1">
    <property type="nucleotide sequence ID" value="XM_024862806.1"/>
</dbReference>
<proteinExistence type="predicted"/>
<dbReference type="InParanoid" id="A0A2T3AVY5"/>
<dbReference type="EMBL" id="KZ679014">
    <property type="protein sequence ID" value="PSS12835.1"/>
    <property type="molecule type" value="Genomic_DNA"/>
</dbReference>
<name>A0A2T3AVY5_AMORE</name>
<organism evidence="1 2">
    <name type="scientific">Amorphotheca resinae ATCC 22711</name>
    <dbReference type="NCBI Taxonomy" id="857342"/>
    <lineage>
        <taxon>Eukaryota</taxon>
        <taxon>Fungi</taxon>
        <taxon>Dikarya</taxon>
        <taxon>Ascomycota</taxon>
        <taxon>Pezizomycotina</taxon>
        <taxon>Leotiomycetes</taxon>
        <taxon>Helotiales</taxon>
        <taxon>Amorphothecaceae</taxon>
        <taxon>Amorphotheca</taxon>
    </lineage>
</organism>
<dbReference type="OrthoDB" id="426718at2759"/>
<evidence type="ECO:0000313" key="1">
    <source>
        <dbReference type="EMBL" id="PSS12835.1"/>
    </source>
</evidence>